<evidence type="ECO:0000256" key="2">
    <source>
        <dbReference type="SAM" id="SignalP"/>
    </source>
</evidence>
<dbReference type="EMBL" id="JH002658">
    <property type="protein sequence ID" value="EGV94943.1"/>
    <property type="molecule type" value="Genomic_DNA"/>
</dbReference>
<keyword evidence="1" id="KW-1133">Transmembrane helix</keyword>
<gene>
    <name evidence="3" type="ORF">I79_023052</name>
</gene>
<protein>
    <submittedName>
        <fullName evidence="3">Sodium/hydrogen exchanger 3</fullName>
    </submittedName>
</protein>
<dbReference type="AlphaFoldDB" id="G3IGX5"/>
<accession>G3IGX5</accession>
<sequence length="99" mass="10903">MWHRALGPGWKPLLALALALTSLQGARAFEEEPSPDGSFQVVTFKWHHVQDPYIIALWILVASLAKIGFTLLRPLARDIDGKFLVSLECSPALLSLALP</sequence>
<keyword evidence="2" id="KW-0732">Signal</keyword>
<feature type="chain" id="PRO_5003445269" evidence="2">
    <location>
        <begin position="29"/>
        <end position="99"/>
    </location>
</feature>
<dbReference type="InParanoid" id="G3IGX5"/>
<keyword evidence="1" id="KW-0812">Transmembrane</keyword>
<reference evidence="4" key="1">
    <citation type="journal article" date="2011" name="Nat. Biotechnol.">
        <title>The genomic sequence of the Chinese hamster ovary (CHO)-K1 cell line.</title>
        <authorList>
            <person name="Xu X."/>
            <person name="Nagarajan H."/>
            <person name="Lewis N.E."/>
            <person name="Pan S."/>
            <person name="Cai Z."/>
            <person name="Liu X."/>
            <person name="Chen W."/>
            <person name="Xie M."/>
            <person name="Wang W."/>
            <person name="Hammond S."/>
            <person name="Andersen M.R."/>
            <person name="Neff N."/>
            <person name="Passarelli B."/>
            <person name="Koh W."/>
            <person name="Fan H.C."/>
            <person name="Wang J."/>
            <person name="Gui Y."/>
            <person name="Lee K.H."/>
            <person name="Betenbaugh M.J."/>
            <person name="Quake S.R."/>
            <person name="Famili I."/>
            <person name="Palsson B.O."/>
            <person name="Wang J."/>
        </authorList>
    </citation>
    <scope>NUCLEOTIDE SEQUENCE [LARGE SCALE GENOMIC DNA]</scope>
    <source>
        <strain evidence="4">CHO K1 cell line</strain>
    </source>
</reference>
<dbReference type="PaxDb" id="10029-XP_007620305.1"/>
<dbReference type="STRING" id="10029.G3IGX5"/>
<feature type="signal peptide" evidence="2">
    <location>
        <begin position="1"/>
        <end position="28"/>
    </location>
</feature>
<evidence type="ECO:0000313" key="3">
    <source>
        <dbReference type="EMBL" id="EGV94943.1"/>
    </source>
</evidence>
<evidence type="ECO:0000313" key="4">
    <source>
        <dbReference type="Proteomes" id="UP000001075"/>
    </source>
</evidence>
<proteinExistence type="predicted"/>
<keyword evidence="1" id="KW-0472">Membrane</keyword>
<feature type="transmembrane region" description="Helical" evidence="1">
    <location>
        <begin position="52"/>
        <end position="72"/>
    </location>
</feature>
<dbReference type="Proteomes" id="UP000001075">
    <property type="component" value="Unassembled WGS sequence"/>
</dbReference>
<name>G3IGX5_CRIGR</name>
<organism evidence="3 4">
    <name type="scientific">Cricetulus griseus</name>
    <name type="common">Chinese hamster</name>
    <name type="synonym">Cricetulus barabensis griseus</name>
    <dbReference type="NCBI Taxonomy" id="10029"/>
    <lineage>
        <taxon>Eukaryota</taxon>
        <taxon>Metazoa</taxon>
        <taxon>Chordata</taxon>
        <taxon>Craniata</taxon>
        <taxon>Vertebrata</taxon>
        <taxon>Euteleostomi</taxon>
        <taxon>Mammalia</taxon>
        <taxon>Eutheria</taxon>
        <taxon>Euarchontoglires</taxon>
        <taxon>Glires</taxon>
        <taxon>Rodentia</taxon>
        <taxon>Myomorpha</taxon>
        <taxon>Muroidea</taxon>
        <taxon>Cricetidae</taxon>
        <taxon>Cricetinae</taxon>
        <taxon>Cricetulus</taxon>
    </lineage>
</organism>
<evidence type="ECO:0000256" key="1">
    <source>
        <dbReference type="SAM" id="Phobius"/>
    </source>
</evidence>